<accession>A0AAD9H6P5</accession>
<sequence length="190" mass="21630">MRDCRQEKGRGSQGPHYGRAELSNVCTTYVCMYVCMYMPSSTPCIRRRDNTHWEWHHFAHDLLLGQETLRPLPPFGEIARTELPMALSKTGQMLPTHTTLPATDGADSMRGGRQDMGRAWILKKIPAPIRPRRQRVPPPPPRCCRRLVYQERRKRKENGFDVTCAGKCRPAPAACFPAPFGPQCGQGWTR</sequence>
<comment type="caution">
    <text evidence="1">The sequence shown here is derived from an EMBL/GenBank/DDBJ whole genome shotgun (WGS) entry which is preliminary data.</text>
</comment>
<proteinExistence type="predicted"/>
<evidence type="ECO:0000313" key="2">
    <source>
        <dbReference type="Proteomes" id="UP001232148"/>
    </source>
</evidence>
<dbReference type="Proteomes" id="UP001232148">
    <property type="component" value="Unassembled WGS sequence"/>
</dbReference>
<name>A0AAD9H6P5_9PEZI</name>
<dbReference type="EMBL" id="MU843011">
    <property type="protein sequence ID" value="KAK2023138.1"/>
    <property type="molecule type" value="Genomic_DNA"/>
</dbReference>
<dbReference type="AlphaFoldDB" id="A0AAD9H6P5"/>
<protein>
    <submittedName>
        <fullName evidence="1">Uncharacterized protein</fullName>
    </submittedName>
</protein>
<evidence type="ECO:0000313" key="1">
    <source>
        <dbReference type="EMBL" id="KAK2023138.1"/>
    </source>
</evidence>
<organism evidence="1 2">
    <name type="scientific">Colletotrichum zoysiae</name>
    <dbReference type="NCBI Taxonomy" id="1216348"/>
    <lineage>
        <taxon>Eukaryota</taxon>
        <taxon>Fungi</taxon>
        <taxon>Dikarya</taxon>
        <taxon>Ascomycota</taxon>
        <taxon>Pezizomycotina</taxon>
        <taxon>Sordariomycetes</taxon>
        <taxon>Hypocreomycetidae</taxon>
        <taxon>Glomerellales</taxon>
        <taxon>Glomerellaceae</taxon>
        <taxon>Colletotrichum</taxon>
        <taxon>Colletotrichum graminicola species complex</taxon>
    </lineage>
</organism>
<keyword evidence="2" id="KW-1185">Reference proteome</keyword>
<reference evidence="1" key="1">
    <citation type="submission" date="2021-06" db="EMBL/GenBank/DDBJ databases">
        <title>Comparative genomics, transcriptomics and evolutionary studies reveal genomic signatures of adaptation to plant cell wall in hemibiotrophic fungi.</title>
        <authorList>
            <consortium name="DOE Joint Genome Institute"/>
            <person name="Baroncelli R."/>
            <person name="Diaz J.F."/>
            <person name="Benocci T."/>
            <person name="Peng M."/>
            <person name="Battaglia E."/>
            <person name="Haridas S."/>
            <person name="Andreopoulos W."/>
            <person name="Labutti K."/>
            <person name="Pangilinan J."/>
            <person name="Floch G.L."/>
            <person name="Makela M.R."/>
            <person name="Henrissat B."/>
            <person name="Grigoriev I.V."/>
            <person name="Crouch J.A."/>
            <person name="De Vries R.P."/>
            <person name="Sukno S.A."/>
            <person name="Thon M.R."/>
        </authorList>
    </citation>
    <scope>NUCLEOTIDE SEQUENCE</scope>
    <source>
        <strain evidence="1">MAFF235873</strain>
    </source>
</reference>
<gene>
    <name evidence="1" type="ORF">LX32DRAFT_162925</name>
</gene>